<organism evidence="1 2">
    <name type="scientific">Salininema proteolyticum</name>
    <dbReference type="NCBI Taxonomy" id="1607685"/>
    <lineage>
        <taxon>Bacteria</taxon>
        <taxon>Bacillati</taxon>
        <taxon>Actinomycetota</taxon>
        <taxon>Actinomycetes</taxon>
        <taxon>Glycomycetales</taxon>
        <taxon>Glycomycetaceae</taxon>
        <taxon>Salininema</taxon>
    </lineage>
</organism>
<dbReference type="EMBL" id="JBHSDK010000028">
    <property type="protein sequence ID" value="MFC4337026.1"/>
    <property type="molecule type" value="Genomic_DNA"/>
</dbReference>
<reference evidence="2" key="1">
    <citation type="journal article" date="2019" name="Int. J. Syst. Evol. Microbiol.">
        <title>The Global Catalogue of Microorganisms (GCM) 10K type strain sequencing project: providing services to taxonomists for standard genome sequencing and annotation.</title>
        <authorList>
            <consortium name="The Broad Institute Genomics Platform"/>
            <consortium name="The Broad Institute Genome Sequencing Center for Infectious Disease"/>
            <person name="Wu L."/>
            <person name="Ma J."/>
        </authorList>
    </citation>
    <scope>NUCLEOTIDE SEQUENCE [LARGE SCALE GENOMIC DNA]</scope>
    <source>
        <strain evidence="2">IBRC-M 10908</strain>
    </source>
</reference>
<protein>
    <recommendedName>
        <fullName evidence="3">Secreted protein</fullName>
    </recommendedName>
</protein>
<dbReference type="RefSeq" id="WP_380623559.1">
    <property type="nucleotide sequence ID" value="NZ_JBHSDK010000028.1"/>
</dbReference>
<accession>A0ABV8U2H5</accession>
<evidence type="ECO:0000313" key="2">
    <source>
        <dbReference type="Proteomes" id="UP001595823"/>
    </source>
</evidence>
<dbReference type="Proteomes" id="UP001595823">
    <property type="component" value="Unassembled WGS sequence"/>
</dbReference>
<proteinExistence type="predicted"/>
<gene>
    <name evidence="1" type="ORF">ACFPET_17625</name>
</gene>
<keyword evidence="2" id="KW-1185">Reference proteome</keyword>
<evidence type="ECO:0008006" key="3">
    <source>
        <dbReference type="Google" id="ProtNLM"/>
    </source>
</evidence>
<name>A0ABV8U2H5_9ACTN</name>
<comment type="caution">
    <text evidence="1">The sequence shown here is derived from an EMBL/GenBank/DDBJ whole genome shotgun (WGS) entry which is preliminary data.</text>
</comment>
<evidence type="ECO:0000313" key="1">
    <source>
        <dbReference type="EMBL" id="MFC4337026.1"/>
    </source>
</evidence>
<sequence length="199" mass="21097">MTVEANIVSRTSPAVRWIVLSITALFGASLAAGLIGAPAQAGELESEYTNEEVDLLAEYLEFLHEPGVIGENGELNRDAIVDRYGQQVADDMEAGIASAEDLGREAEEPIDSEQPVLRGWKAYGLCLLGGVIGGPVDKLVKVWKSVETDAKKKKWKSVASKIAKEASKRGLKVLVKGGVAGLAATLAIYGVKCTPTIFA</sequence>